<proteinExistence type="predicted"/>
<protein>
    <submittedName>
        <fullName evidence="1">Uncharacterized protein</fullName>
    </submittedName>
</protein>
<dbReference type="InterPro" id="IPR045534">
    <property type="entry name" value="DUF6428"/>
</dbReference>
<evidence type="ECO:0000313" key="2">
    <source>
        <dbReference type="Proteomes" id="UP001156691"/>
    </source>
</evidence>
<name>A0ABQ5VZG1_9HYPH</name>
<sequence>MTVNATPFDTSLDQLLAHLAGHDAKSLVIDYADRRIAPGYHITEVKAGSFVALDCGGQPDTWQETVLQVEDIPAKDGQTFLSVGKFCSILAQVDRKVGLHSDARLTFEVSRPGEAMQVFDVAGTAIESDKAVLRLAARPAICKPRHRAAVAEAASCCAANTSAACCA</sequence>
<reference evidence="2" key="1">
    <citation type="journal article" date="2019" name="Int. J. Syst. Evol. Microbiol.">
        <title>The Global Catalogue of Microorganisms (GCM) 10K type strain sequencing project: providing services to taxonomists for standard genome sequencing and annotation.</title>
        <authorList>
            <consortium name="The Broad Institute Genomics Platform"/>
            <consortium name="The Broad Institute Genome Sequencing Center for Infectious Disease"/>
            <person name="Wu L."/>
            <person name="Ma J."/>
        </authorList>
    </citation>
    <scope>NUCLEOTIDE SEQUENCE [LARGE SCALE GENOMIC DNA]</scope>
    <source>
        <strain evidence="2">NBRC 112416</strain>
    </source>
</reference>
<comment type="caution">
    <text evidence="1">The sequence shown here is derived from an EMBL/GenBank/DDBJ whole genome shotgun (WGS) entry which is preliminary data.</text>
</comment>
<gene>
    <name evidence="1" type="ORF">GCM10010862_04420</name>
</gene>
<keyword evidence="2" id="KW-1185">Reference proteome</keyword>
<dbReference type="Pfam" id="PF20001">
    <property type="entry name" value="DUF6428"/>
    <property type="match status" value="1"/>
</dbReference>
<dbReference type="Proteomes" id="UP001156691">
    <property type="component" value="Unassembled WGS sequence"/>
</dbReference>
<dbReference type="RefSeq" id="WP_284338634.1">
    <property type="nucleotide sequence ID" value="NZ_BSNS01000002.1"/>
</dbReference>
<evidence type="ECO:0000313" key="1">
    <source>
        <dbReference type="EMBL" id="GLQ53184.1"/>
    </source>
</evidence>
<accession>A0ABQ5VZG1</accession>
<dbReference type="EMBL" id="BSNS01000002">
    <property type="protein sequence ID" value="GLQ53184.1"/>
    <property type="molecule type" value="Genomic_DNA"/>
</dbReference>
<organism evidence="1 2">
    <name type="scientific">Devosia nitrariae</name>
    <dbReference type="NCBI Taxonomy" id="2071872"/>
    <lineage>
        <taxon>Bacteria</taxon>
        <taxon>Pseudomonadati</taxon>
        <taxon>Pseudomonadota</taxon>
        <taxon>Alphaproteobacteria</taxon>
        <taxon>Hyphomicrobiales</taxon>
        <taxon>Devosiaceae</taxon>
        <taxon>Devosia</taxon>
    </lineage>
</organism>